<evidence type="ECO:0000259" key="2">
    <source>
        <dbReference type="Pfam" id="PF00849"/>
    </source>
</evidence>
<dbReference type="CDD" id="cd02869">
    <property type="entry name" value="PseudoU_synth_RluA_like"/>
    <property type="match status" value="1"/>
</dbReference>
<dbReference type="AlphaFoldDB" id="A0A7S2RMN8"/>
<dbReference type="InterPro" id="IPR020103">
    <property type="entry name" value="PsdUridine_synth_cat_dom_sf"/>
</dbReference>
<proteinExistence type="inferred from homology"/>
<dbReference type="GO" id="GO:0000455">
    <property type="term" value="P:enzyme-directed rRNA pseudouridine synthesis"/>
    <property type="evidence" value="ECO:0007669"/>
    <property type="project" value="TreeGrafter"/>
</dbReference>
<dbReference type="GO" id="GO:0003723">
    <property type="term" value="F:RNA binding"/>
    <property type="evidence" value="ECO:0007669"/>
    <property type="project" value="InterPro"/>
</dbReference>
<name>A0A7S2RMN8_9STRA</name>
<organism evidence="3">
    <name type="scientific">Mucochytrium quahogii</name>
    <dbReference type="NCBI Taxonomy" id="96639"/>
    <lineage>
        <taxon>Eukaryota</taxon>
        <taxon>Sar</taxon>
        <taxon>Stramenopiles</taxon>
        <taxon>Bigyra</taxon>
        <taxon>Labyrinthulomycetes</taxon>
        <taxon>Thraustochytrida</taxon>
        <taxon>Thraustochytriidae</taxon>
        <taxon>Mucochytrium</taxon>
    </lineage>
</organism>
<reference evidence="3" key="1">
    <citation type="submission" date="2021-01" db="EMBL/GenBank/DDBJ databases">
        <authorList>
            <person name="Corre E."/>
            <person name="Pelletier E."/>
            <person name="Niang G."/>
            <person name="Scheremetjew M."/>
            <person name="Finn R."/>
            <person name="Kale V."/>
            <person name="Holt S."/>
            <person name="Cochrane G."/>
            <person name="Meng A."/>
            <person name="Brown T."/>
            <person name="Cohen L."/>
        </authorList>
    </citation>
    <scope>NUCLEOTIDE SEQUENCE</scope>
    <source>
        <strain evidence="3">NY070348D</strain>
    </source>
</reference>
<accession>A0A7S2RMN8</accession>
<dbReference type="Gene3D" id="3.30.2350.10">
    <property type="entry name" value="Pseudouridine synthase"/>
    <property type="match status" value="1"/>
</dbReference>
<dbReference type="InterPro" id="IPR050188">
    <property type="entry name" value="RluA_PseudoU_synthase"/>
</dbReference>
<dbReference type="SUPFAM" id="SSF55120">
    <property type="entry name" value="Pseudouridine synthase"/>
    <property type="match status" value="1"/>
</dbReference>
<sequence length="328" mass="36441">MMKRLLPIRSEICARAGSTGHGSRGGVSRLSDLKVDILAENQDYLVVNKPCDLRLDGDFDVTLEKFVLGRVKGLDKVRWVHQLDFATSGCICMGLNRRGAGNASKMFAGRKTRKYYLALVYGHLDRGLFAGKGVDDYKYSTNTQAVRVEDKFENSDCFYTSEGGVVRDLLSDFGSSIPVLEVSGAISAIPDDFRMRIDPSEGREAKTQVVVLEHGSLYGVDVTKVLLRPIQGRRHQLRLHCLHLGYPILGDATYGPVFESCVGAGDGKFYNSPERMFLHALRLEIPFKSDAVKRIKPGSNGEPPGDMCFETRDIFELKVNKKLKSIVK</sequence>
<feature type="domain" description="Pseudouridine synthase RsuA/RluA-like" evidence="2">
    <location>
        <begin position="43"/>
        <end position="243"/>
    </location>
</feature>
<dbReference type="Pfam" id="PF00849">
    <property type="entry name" value="PseudoU_synth_2"/>
    <property type="match status" value="1"/>
</dbReference>
<dbReference type="PANTHER" id="PTHR21600:SF87">
    <property type="entry name" value="RNA PSEUDOURIDYLATE SYNTHASE DOMAIN-CONTAINING PROTEIN 1"/>
    <property type="match status" value="1"/>
</dbReference>
<protein>
    <recommendedName>
        <fullName evidence="2">Pseudouridine synthase RsuA/RluA-like domain-containing protein</fullName>
    </recommendedName>
</protein>
<dbReference type="InterPro" id="IPR006145">
    <property type="entry name" value="PsdUridine_synth_RsuA/RluA"/>
</dbReference>
<dbReference type="EMBL" id="HBHK01008265">
    <property type="protein sequence ID" value="CAD9675585.1"/>
    <property type="molecule type" value="Transcribed_RNA"/>
</dbReference>
<gene>
    <name evidence="3" type="ORF">QSP1433_LOCUS5120</name>
</gene>
<dbReference type="PANTHER" id="PTHR21600">
    <property type="entry name" value="MITOCHONDRIAL RNA PSEUDOURIDINE SYNTHASE"/>
    <property type="match status" value="1"/>
</dbReference>
<evidence type="ECO:0000313" key="3">
    <source>
        <dbReference type="EMBL" id="CAD9675585.1"/>
    </source>
</evidence>
<dbReference type="GO" id="GO:0009982">
    <property type="term" value="F:pseudouridine synthase activity"/>
    <property type="evidence" value="ECO:0007669"/>
    <property type="project" value="InterPro"/>
</dbReference>
<evidence type="ECO:0000256" key="1">
    <source>
        <dbReference type="ARBA" id="ARBA00010876"/>
    </source>
</evidence>
<comment type="similarity">
    <text evidence="1">Belongs to the pseudouridine synthase RluA family.</text>
</comment>